<accession>A0ABQ1SLF9</accession>
<evidence type="ECO:0000313" key="2">
    <source>
        <dbReference type="Proteomes" id="UP000622648"/>
    </source>
</evidence>
<proteinExistence type="predicted"/>
<name>A0ABQ1SLF9_9SPHI</name>
<comment type="caution">
    <text evidence="1">The sequence shown here is derived from an EMBL/GenBank/DDBJ whole genome shotgun (WGS) entry which is preliminary data.</text>
</comment>
<dbReference type="Proteomes" id="UP000622648">
    <property type="component" value="Unassembled WGS sequence"/>
</dbReference>
<reference evidence="2" key="1">
    <citation type="journal article" date="2019" name="Int. J. Syst. Evol. Microbiol.">
        <title>The Global Catalogue of Microorganisms (GCM) 10K type strain sequencing project: providing services to taxonomists for standard genome sequencing and annotation.</title>
        <authorList>
            <consortium name="The Broad Institute Genomics Platform"/>
            <consortium name="The Broad Institute Genome Sequencing Center for Infectious Disease"/>
            <person name="Wu L."/>
            <person name="Ma J."/>
        </authorList>
    </citation>
    <scope>NUCLEOTIDE SEQUENCE [LARGE SCALE GENOMIC DNA]</scope>
    <source>
        <strain evidence="2">CGMCC 1.15644</strain>
    </source>
</reference>
<evidence type="ECO:0000313" key="1">
    <source>
        <dbReference type="EMBL" id="GGE41960.1"/>
    </source>
</evidence>
<dbReference type="EMBL" id="BMJO01000001">
    <property type="protein sequence ID" value="GGE41960.1"/>
    <property type="molecule type" value="Genomic_DNA"/>
</dbReference>
<keyword evidence="2" id="KW-1185">Reference proteome</keyword>
<gene>
    <name evidence="1" type="ORF">GCM10011413_04780</name>
</gene>
<organism evidence="1 2">
    <name type="scientific">Pedobacter psychrotolerans</name>
    <dbReference type="NCBI Taxonomy" id="1843235"/>
    <lineage>
        <taxon>Bacteria</taxon>
        <taxon>Pseudomonadati</taxon>
        <taxon>Bacteroidota</taxon>
        <taxon>Sphingobacteriia</taxon>
        <taxon>Sphingobacteriales</taxon>
        <taxon>Sphingobacteriaceae</taxon>
        <taxon>Pedobacter</taxon>
    </lineage>
</organism>
<sequence>MGGRKSEPGLGLVCKKVYSDCMESEIGVEIKFNKTMISLGTAMEIAW</sequence>
<protein>
    <submittedName>
        <fullName evidence="1">Uncharacterized protein</fullName>
    </submittedName>
</protein>